<evidence type="ECO:0000256" key="3">
    <source>
        <dbReference type="SAM" id="MobiDB-lite"/>
    </source>
</evidence>
<dbReference type="AlphaFoldDB" id="A0AA38ZGE5"/>
<proteinExistence type="predicted"/>
<dbReference type="Proteomes" id="UP001168098">
    <property type="component" value="Unassembled WGS sequence"/>
</dbReference>
<name>A0AA38ZGE5_VITRO</name>
<dbReference type="EMBL" id="JARBHA010000011">
    <property type="protein sequence ID" value="KAJ9687943.1"/>
    <property type="molecule type" value="Genomic_DNA"/>
</dbReference>
<feature type="compositionally biased region" description="Basic and acidic residues" evidence="3">
    <location>
        <begin position="268"/>
        <end position="277"/>
    </location>
</feature>
<reference evidence="4 5" key="1">
    <citation type="journal article" date="2023" name="BMC Biotechnol.">
        <title>Vitis rotundifolia cv Carlos genome sequencing.</title>
        <authorList>
            <person name="Huff M."/>
            <person name="Hulse-Kemp A."/>
            <person name="Scheffler B."/>
            <person name="Youngblood R."/>
            <person name="Simpson S."/>
            <person name="Babiker E."/>
            <person name="Staton M."/>
        </authorList>
    </citation>
    <scope>NUCLEOTIDE SEQUENCE [LARGE SCALE GENOMIC DNA]</scope>
    <source>
        <tissue evidence="4">Leaf</tissue>
    </source>
</reference>
<dbReference type="GO" id="GO:0006950">
    <property type="term" value="P:response to stress"/>
    <property type="evidence" value="ECO:0007669"/>
    <property type="project" value="UniProtKB-ARBA"/>
</dbReference>
<gene>
    <name evidence="4" type="ORF">PVL29_013931</name>
</gene>
<comment type="subcellular location">
    <subcellularLocation>
        <location evidence="1">Nucleus</location>
    </subcellularLocation>
</comment>
<dbReference type="InterPro" id="IPR051992">
    <property type="entry name" value="OxStress_Response_Reg"/>
</dbReference>
<accession>A0AA38ZGE5</accession>
<keyword evidence="5" id="KW-1185">Reference proteome</keyword>
<evidence type="ECO:0000256" key="1">
    <source>
        <dbReference type="ARBA" id="ARBA00004123"/>
    </source>
</evidence>
<dbReference type="PANTHER" id="PTHR33172">
    <property type="entry name" value="OS08G0516900 PROTEIN"/>
    <property type="match status" value="1"/>
</dbReference>
<protein>
    <submittedName>
        <fullName evidence="4">Uncharacterized protein</fullName>
    </submittedName>
</protein>
<evidence type="ECO:0000256" key="2">
    <source>
        <dbReference type="ARBA" id="ARBA00023242"/>
    </source>
</evidence>
<feature type="compositionally biased region" description="Low complexity" evidence="3">
    <location>
        <begin position="188"/>
        <end position="210"/>
    </location>
</feature>
<feature type="region of interest" description="Disordered" evidence="3">
    <location>
        <begin position="188"/>
        <end position="277"/>
    </location>
</feature>
<evidence type="ECO:0000313" key="4">
    <source>
        <dbReference type="EMBL" id="KAJ9687943.1"/>
    </source>
</evidence>
<evidence type="ECO:0000313" key="5">
    <source>
        <dbReference type="Proteomes" id="UP001168098"/>
    </source>
</evidence>
<sequence length="277" mass="29270">MSIAFESGGGSGIDRSGFVHGMSCISIFDSPEAGVFAGDRRFPSGVEEREEGLDSCSSSSIGRNSDASGGSSGGEDSGETEVQSSYKGPLETMDALEDVLVVKKSISKFYNGKSKSFTSLADVSVSSSVKDLAKPENAYAKKRKNLLAYSNFWDKNRNCPWRSNAGGISKRPLISSRSTLALAVTMSSSESGNNCEDSNSSSNLSSSHSPSLPPLHPQAKKSSNNAPSSSSSPPSQQKFLPCRSFSLSDLQGMDAATPGITELAGNNNRERDNELQH</sequence>
<comment type="caution">
    <text evidence="4">The sequence shown here is derived from an EMBL/GenBank/DDBJ whole genome shotgun (WGS) entry which is preliminary data.</text>
</comment>
<dbReference type="GO" id="GO:0005634">
    <property type="term" value="C:nucleus"/>
    <property type="evidence" value="ECO:0007669"/>
    <property type="project" value="UniProtKB-SubCell"/>
</dbReference>
<dbReference type="PANTHER" id="PTHR33172:SF96">
    <property type="entry name" value="PROTEIN OXIDATIVE STRESS 3 LIKE 3"/>
    <property type="match status" value="1"/>
</dbReference>
<keyword evidence="2" id="KW-0539">Nucleus</keyword>
<organism evidence="4 5">
    <name type="scientific">Vitis rotundifolia</name>
    <name type="common">Muscadine grape</name>
    <dbReference type="NCBI Taxonomy" id="103349"/>
    <lineage>
        <taxon>Eukaryota</taxon>
        <taxon>Viridiplantae</taxon>
        <taxon>Streptophyta</taxon>
        <taxon>Embryophyta</taxon>
        <taxon>Tracheophyta</taxon>
        <taxon>Spermatophyta</taxon>
        <taxon>Magnoliopsida</taxon>
        <taxon>eudicotyledons</taxon>
        <taxon>Gunneridae</taxon>
        <taxon>Pentapetalae</taxon>
        <taxon>rosids</taxon>
        <taxon>Vitales</taxon>
        <taxon>Vitaceae</taxon>
        <taxon>Viteae</taxon>
        <taxon>Vitis</taxon>
    </lineage>
</organism>
<feature type="region of interest" description="Disordered" evidence="3">
    <location>
        <begin position="35"/>
        <end position="88"/>
    </location>
</feature>
<feature type="compositionally biased region" description="Low complexity" evidence="3">
    <location>
        <begin position="220"/>
        <end position="238"/>
    </location>
</feature>